<evidence type="ECO:0000313" key="1">
    <source>
        <dbReference type="EMBL" id="MBM7839481.1"/>
    </source>
</evidence>
<comment type="caution">
    <text evidence="1">The sequence shown here is derived from an EMBL/GenBank/DDBJ whole genome shotgun (WGS) entry which is preliminary data.</text>
</comment>
<keyword evidence="2" id="KW-1185">Reference proteome</keyword>
<gene>
    <name evidence="1" type="ORF">JOC54_002761</name>
</gene>
<evidence type="ECO:0000313" key="2">
    <source>
        <dbReference type="Proteomes" id="UP001179280"/>
    </source>
</evidence>
<accession>A0ABS2SVD3</accession>
<reference evidence="1" key="1">
    <citation type="submission" date="2021-01" db="EMBL/GenBank/DDBJ databases">
        <title>Genomic Encyclopedia of Type Strains, Phase IV (KMG-IV): sequencing the most valuable type-strain genomes for metagenomic binning, comparative biology and taxonomic classification.</title>
        <authorList>
            <person name="Goeker M."/>
        </authorList>
    </citation>
    <scope>NUCLEOTIDE SEQUENCE</scope>
    <source>
        <strain evidence="1">DSM 21943</strain>
    </source>
</reference>
<name>A0ABS2SVD3_9BACI</name>
<sequence>MHIGEAQFETYFSQAKQTTAETLSQVMHENLSFALPEKAKDEQLLKGFITIGAKENGLIK</sequence>
<dbReference type="EMBL" id="JAFBCV010000008">
    <property type="protein sequence ID" value="MBM7839481.1"/>
    <property type="molecule type" value="Genomic_DNA"/>
</dbReference>
<dbReference type="RefSeq" id="WP_204466721.1">
    <property type="nucleotide sequence ID" value="NZ_JAFBCV010000008.1"/>
</dbReference>
<dbReference type="Proteomes" id="UP001179280">
    <property type="component" value="Unassembled WGS sequence"/>
</dbReference>
<proteinExistence type="predicted"/>
<organism evidence="1 2">
    <name type="scientific">Shouchella xiaoxiensis</name>
    <dbReference type="NCBI Taxonomy" id="766895"/>
    <lineage>
        <taxon>Bacteria</taxon>
        <taxon>Bacillati</taxon>
        <taxon>Bacillota</taxon>
        <taxon>Bacilli</taxon>
        <taxon>Bacillales</taxon>
        <taxon>Bacillaceae</taxon>
        <taxon>Shouchella</taxon>
    </lineage>
</organism>
<protein>
    <submittedName>
        <fullName evidence="1">Uncharacterized protein</fullName>
    </submittedName>
</protein>